<keyword evidence="1" id="KW-1133">Transmembrane helix</keyword>
<dbReference type="Pfam" id="PF02517">
    <property type="entry name" value="Rce1-like"/>
    <property type="match status" value="1"/>
</dbReference>
<organism evidence="3 4">
    <name type="scientific">Methanobacterium paludis (strain DSM 25820 / JCM 18151 / SWAN1)</name>
    <dbReference type="NCBI Taxonomy" id="868131"/>
    <lineage>
        <taxon>Archaea</taxon>
        <taxon>Methanobacteriati</taxon>
        <taxon>Methanobacteriota</taxon>
        <taxon>Methanomada group</taxon>
        <taxon>Methanobacteria</taxon>
        <taxon>Methanobacteriales</taxon>
        <taxon>Methanobacteriaceae</taxon>
        <taxon>Methanobacterium</taxon>
    </lineage>
</organism>
<dbReference type="EMBL" id="CP002772">
    <property type="protein sequence ID" value="AEG17412.1"/>
    <property type="molecule type" value="Genomic_DNA"/>
</dbReference>
<dbReference type="KEGG" id="mew:MSWAN_0369"/>
<dbReference type="GO" id="GO:0004175">
    <property type="term" value="F:endopeptidase activity"/>
    <property type="evidence" value="ECO:0007669"/>
    <property type="project" value="UniProtKB-ARBA"/>
</dbReference>
<name>F6D3J5_METPW</name>
<gene>
    <name evidence="3" type="ordered locus">MSWAN_0369</name>
</gene>
<evidence type="ECO:0000256" key="1">
    <source>
        <dbReference type="SAM" id="Phobius"/>
    </source>
</evidence>
<feature type="domain" description="CAAX prenyl protease 2/Lysostaphin resistance protein A-like" evidence="2">
    <location>
        <begin position="116"/>
        <end position="226"/>
    </location>
</feature>
<dbReference type="STRING" id="868131.MSWAN_0369"/>
<feature type="transmembrane region" description="Helical" evidence="1">
    <location>
        <begin position="116"/>
        <end position="134"/>
    </location>
</feature>
<dbReference type="GO" id="GO:0080120">
    <property type="term" value="P:CAAX-box protein maturation"/>
    <property type="evidence" value="ECO:0007669"/>
    <property type="project" value="UniProtKB-ARBA"/>
</dbReference>
<feature type="transmembrane region" description="Helical" evidence="1">
    <location>
        <begin position="54"/>
        <end position="71"/>
    </location>
</feature>
<reference evidence="3 4" key="1">
    <citation type="journal article" date="2014" name="Int. J. Syst. Evol. Microbiol.">
        <title>Methanobacterium paludis sp. nov. and a novel strain of Methanobacterium lacus isolated from northern peatlands.</title>
        <authorList>
            <person name="Cadillo-Quiroz H."/>
            <person name="Brauer S.L."/>
            <person name="Goodson N."/>
            <person name="Yavitt J.B."/>
            <person name="Zinder S.H."/>
        </authorList>
    </citation>
    <scope>NUCLEOTIDE SEQUENCE [LARGE SCALE GENOMIC DNA]</scope>
    <source>
        <strain evidence="4">DSM 25820 / JCM 18151 / SWAN1</strain>
    </source>
</reference>
<evidence type="ECO:0000259" key="2">
    <source>
        <dbReference type="Pfam" id="PF02517"/>
    </source>
</evidence>
<proteinExistence type="predicted"/>
<dbReference type="OrthoDB" id="71360at2157"/>
<dbReference type="GeneID" id="10667853"/>
<dbReference type="Proteomes" id="UP000009231">
    <property type="component" value="Chromosome"/>
</dbReference>
<dbReference type="HOGENOM" id="CLU_1382015_0_0_2"/>
<keyword evidence="4" id="KW-1185">Reference proteome</keyword>
<feature type="transmembrane region" description="Helical" evidence="1">
    <location>
        <begin position="189"/>
        <end position="208"/>
    </location>
</feature>
<dbReference type="InterPro" id="IPR003675">
    <property type="entry name" value="Rce1/LyrA-like_dom"/>
</dbReference>
<feature type="transmembrane region" description="Helical" evidence="1">
    <location>
        <begin position="154"/>
        <end position="177"/>
    </location>
</feature>
<dbReference type="RefSeq" id="WP_013824914.1">
    <property type="nucleotide sequence ID" value="NC_015574.1"/>
</dbReference>
<evidence type="ECO:0000313" key="3">
    <source>
        <dbReference type="EMBL" id="AEG17412.1"/>
    </source>
</evidence>
<protein>
    <submittedName>
        <fullName evidence="3">Abortive infection protein</fullName>
    </submittedName>
</protein>
<sequence length="228" mass="25995">MQLFKSIETRKNFLKLILKIMVGLVIIQILRAAIMGTLWFVVPHPVNDLTIFQLFNGLSFILVGLILIFYFKPSLKELGLNLNDLERKTRIIYLLGVLFLVFMAVTPYFLGWEISILIIGMISGLVIPAFEELLFRGYIWNQIQESKDMVNSGVLTWITVTLLFSIWHLGYIDVFLIHPMGPGNIPMLLISKMGIGLILGLIVGFLRLKTGKVYASFIFHGFWNVFAP</sequence>
<accession>F6D3J5</accession>
<evidence type="ECO:0000313" key="4">
    <source>
        <dbReference type="Proteomes" id="UP000009231"/>
    </source>
</evidence>
<feature type="transmembrane region" description="Helical" evidence="1">
    <location>
        <begin position="20"/>
        <end position="42"/>
    </location>
</feature>
<keyword evidence="1" id="KW-0812">Transmembrane</keyword>
<keyword evidence="1" id="KW-0472">Membrane</keyword>
<dbReference type="AlphaFoldDB" id="F6D3J5"/>
<dbReference type="eggNOG" id="arCOG02766">
    <property type="taxonomic scope" value="Archaea"/>
</dbReference>
<feature type="transmembrane region" description="Helical" evidence="1">
    <location>
        <begin position="91"/>
        <end position="110"/>
    </location>
</feature>